<evidence type="ECO:0000313" key="2">
    <source>
        <dbReference type="EMBL" id="MFI2323977.1"/>
    </source>
</evidence>
<dbReference type="RefSeq" id="WP_396946784.1">
    <property type="nucleotide sequence ID" value="NZ_JBIRXV010000006.1"/>
</dbReference>
<keyword evidence="3" id="KW-1185">Reference proteome</keyword>
<evidence type="ECO:0000256" key="1">
    <source>
        <dbReference type="SAM" id="Phobius"/>
    </source>
</evidence>
<keyword evidence="1" id="KW-0812">Transmembrane</keyword>
<proteinExistence type="predicted"/>
<reference evidence="2 3" key="1">
    <citation type="submission" date="2024-10" db="EMBL/GenBank/DDBJ databases">
        <title>The Natural Products Discovery Center: Release of the First 8490 Sequenced Strains for Exploring Actinobacteria Biosynthetic Diversity.</title>
        <authorList>
            <person name="Kalkreuter E."/>
            <person name="Kautsar S.A."/>
            <person name="Yang D."/>
            <person name="Bader C.D."/>
            <person name="Teijaro C.N."/>
            <person name="Fluegel L."/>
            <person name="Davis C.M."/>
            <person name="Simpson J.R."/>
            <person name="Lauterbach L."/>
            <person name="Steele A.D."/>
            <person name="Gui C."/>
            <person name="Meng S."/>
            <person name="Li G."/>
            <person name="Viehrig K."/>
            <person name="Ye F."/>
            <person name="Su P."/>
            <person name="Kiefer A.F."/>
            <person name="Nichols A."/>
            <person name="Cepeda A.J."/>
            <person name="Yan W."/>
            <person name="Fan B."/>
            <person name="Jiang Y."/>
            <person name="Adhikari A."/>
            <person name="Zheng C.-J."/>
            <person name="Schuster L."/>
            <person name="Cowan T.M."/>
            <person name="Smanski M.J."/>
            <person name="Chevrette M.G."/>
            <person name="De Carvalho L.P.S."/>
            <person name="Shen B."/>
        </authorList>
    </citation>
    <scope>NUCLEOTIDE SEQUENCE [LARGE SCALE GENOMIC DNA]</scope>
    <source>
        <strain evidence="2 3">NPDC019626</strain>
    </source>
</reference>
<feature type="transmembrane region" description="Helical" evidence="1">
    <location>
        <begin position="79"/>
        <end position="98"/>
    </location>
</feature>
<protein>
    <submittedName>
        <fullName evidence="2">Uncharacterized protein</fullName>
    </submittedName>
</protein>
<gene>
    <name evidence="2" type="ORF">ACH47G_26155</name>
</gene>
<keyword evidence="1" id="KW-0472">Membrane</keyword>
<evidence type="ECO:0000313" key="3">
    <source>
        <dbReference type="Proteomes" id="UP001611450"/>
    </source>
</evidence>
<accession>A0ABW7WQH9</accession>
<dbReference type="Proteomes" id="UP001611450">
    <property type="component" value="Unassembled WGS sequence"/>
</dbReference>
<dbReference type="EMBL" id="JBIRXV010000006">
    <property type="protein sequence ID" value="MFI2323977.1"/>
    <property type="molecule type" value="Genomic_DNA"/>
</dbReference>
<name>A0ABW7WQH9_9NOCA</name>
<sequence>MGRRLSSSKNEGGRRFGRSLGRVVTLLASICAAWPFMLLYTDPETDLVPFPWDYRTAPLVAVLISVAIWFLFPRARLEAVGFTVGVLALSVMMVYLTGSI</sequence>
<keyword evidence="1" id="KW-1133">Transmembrane helix</keyword>
<feature type="transmembrane region" description="Helical" evidence="1">
    <location>
        <begin position="20"/>
        <end position="40"/>
    </location>
</feature>
<feature type="transmembrane region" description="Helical" evidence="1">
    <location>
        <begin position="52"/>
        <end position="72"/>
    </location>
</feature>
<organism evidence="2 3">
    <name type="scientific">Nocardia beijingensis</name>
    <dbReference type="NCBI Taxonomy" id="95162"/>
    <lineage>
        <taxon>Bacteria</taxon>
        <taxon>Bacillati</taxon>
        <taxon>Actinomycetota</taxon>
        <taxon>Actinomycetes</taxon>
        <taxon>Mycobacteriales</taxon>
        <taxon>Nocardiaceae</taxon>
        <taxon>Nocardia</taxon>
    </lineage>
</organism>
<comment type="caution">
    <text evidence="2">The sequence shown here is derived from an EMBL/GenBank/DDBJ whole genome shotgun (WGS) entry which is preliminary data.</text>
</comment>